<gene>
    <name evidence="2" type="ORF">IAI60_18760</name>
</gene>
<proteinExistence type="predicted"/>
<reference evidence="2 3" key="1">
    <citation type="submission" date="2020-09" db="EMBL/GenBank/DDBJ databases">
        <title>Roseomonas.</title>
        <authorList>
            <person name="Zhu W."/>
        </authorList>
    </citation>
    <scope>NUCLEOTIDE SEQUENCE [LARGE SCALE GENOMIC DNA]</scope>
    <source>
        <strain evidence="2 3">1311</strain>
    </source>
</reference>
<dbReference type="EMBL" id="JACTNF010000026">
    <property type="protein sequence ID" value="MBO1076661.1"/>
    <property type="molecule type" value="Genomic_DNA"/>
</dbReference>
<keyword evidence="3" id="KW-1185">Reference proteome</keyword>
<comment type="caution">
    <text evidence="2">The sequence shown here is derived from an EMBL/GenBank/DDBJ whole genome shotgun (WGS) entry which is preliminary data.</text>
</comment>
<evidence type="ECO:0008006" key="4">
    <source>
        <dbReference type="Google" id="ProtNLM"/>
    </source>
</evidence>
<accession>A0ABS3KGQ5</accession>
<feature type="transmembrane region" description="Helical" evidence="1">
    <location>
        <begin position="7"/>
        <end position="27"/>
    </location>
</feature>
<evidence type="ECO:0000313" key="3">
    <source>
        <dbReference type="Proteomes" id="UP001518990"/>
    </source>
</evidence>
<evidence type="ECO:0000256" key="1">
    <source>
        <dbReference type="SAM" id="Phobius"/>
    </source>
</evidence>
<sequence>MRPSASGILNGIGWLGILALVAAGLGVVRLLGFPGVLILGLLAALICTRAELSGTVPTWSRAVLAAREEDAEARAREVSALRYYRRCGLALALAGLAGTLWQVWS</sequence>
<name>A0ABS3KGQ5_9PROT</name>
<dbReference type="RefSeq" id="WP_207449897.1">
    <property type="nucleotide sequence ID" value="NZ_CP061091.1"/>
</dbReference>
<dbReference type="Proteomes" id="UP001518990">
    <property type="component" value="Unassembled WGS sequence"/>
</dbReference>
<protein>
    <recommendedName>
        <fullName evidence="4">DUF2269 family protein</fullName>
    </recommendedName>
</protein>
<feature type="transmembrane region" description="Helical" evidence="1">
    <location>
        <begin position="33"/>
        <end position="52"/>
    </location>
</feature>
<organism evidence="2 3">
    <name type="scientific">Roseomonas marmotae</name>
    <dbReference type="NCBI Taxonomy" id="2768161"/>
    <lineage>
        <taxon>Bacteria</taxon>
        <taxon>Pseudomonadati</taxon>
        <taxon>Pseudomonadota</taxon>
        <taxon>Alphaproteobacteria</taxon>
        <taxon>Acetobacterales</taxon>
        <taxon>Roseomonadaceae</taxon>
        <taxon>Roseomonas</taxon>
    </lineage>
</organism>
<keyword evidence="1" id="KW-0812">Transmembrane</keyword>
<evidence type="ECO:0000313" key="2">
    <source>
        <dbReference type="EMBL" id="MBO1076661.1"/>
    </source>
</evidence>
<keyword evidence="1" id="KW-1133">Transmembrane helix</keyword>
<feature type="transmembrane region" description="Helical" evidence="1">
    <location>
        <begin position="83"/>
        <end position="104"/>
    </location>
</feature>
<keyword evidence="1" id="KW-0472">Membrane</keyword>